<accession>A0A1B1BL52</accession>
<proteinExistence type="predicted"/>
<feature type="region of interest" description="Disordered" evidence="1">
    <location>
        <begin position="162"/>
        <end position="184"/>
    </location>
</feature>
<dbReference type="RefSeq" id="WP_066596654.1">
    <property type="nucleotide sequence ID" value="NZ_CP016282.1"/>
</dbReference>
<dbReference type="Proteomes" id="UP000092582">
    <property type="component" value="Chromosome 1"/>
</dbReference>
<reference evidence="2 3" key="1">
    <citation type="submission" date="2016-06" db="EMBL/GenBank/DDBJ databases">
        <title>Genome sequencing of Cryobacterium arcticum PAMC 27867.</title>
        <authorList>
            <person name="Lee J."/>
            <person name="Kim O.-S."/>
        </authorList>
    </citation>
    <scope>NUCLEOTIDE SEQUENCE [LARGE SCALE GENOMIC DNA]</scope>
    <source>
        <strain evidence="2 3">PAMC 27867</strain>
    </source>
</reference>
<dbReference type="OrthoDB" id="5113130at2"/>
<evidence type="ECO:0000313" key="2">
    <source>
        <dbReference type="EMBL" id="ANP73340.1"/>
    </source>
</evidence>
<evidence type="ECO:0000256" key="1">
    <source>
        <dbReference type="SAM" id="MobiDB-lite"/>
    </source>
</evidence>
<dbReference type="EMBL" id="CP016282">
    <property type="protein sequence ID" value="ANP73340.1"/>
    <property type="molecule type" value="Genomic_DNA"/>
</dbReference>
<evidence type="ECO:0000313" key="3">
    <source>
        <dbReference type="Proteomes" id="UP000092582"/>
    </source>
</evidence>
<keyword evidence="3" id="KW-1185">Reference proteome</keyword>
<gene>
    <name evidence="2" type="ORF">PA27867_2390</name>
</gene>
<dbReference type="STRING" id="670052.PA27867_2390"/>
<name>A0A1B1BL52_9MICO</name>
<sequence>MSTSASVVFSAFTSAADPRLQGWLSFRGHLQADDVATARPARAVRRGDSRGETATDGAWSARSGIWRLLASNSRELGRSSSVYATFGLARAHVIDLQAGVDRMIATTVTGPTSGTHGWVVTVDEVAVMTSGRWYGTTSTTRDACAGALAAFRNALVTQDPRRMVEPGARRPRRTSGDTELAGSW</sequence>
<protein>
    <submittedName>
        <fullName evidence="2">Uncharacterized protein</fullName>
    </submittedName>
</protein>
<organism evidence="2 3">
    <name type="scientific">Cryobacterium arcticum</name>
    <dbReference type="NCBI Taxonomy" id="670052"/>
    <lineage>
        <taxon>Bacteria</taxon>
        <taxon>Bacillati</taxon>
        <taxon>Actinomycetota</taxon>
        <taxon>Actinomycetes</taxon>
        <taxon>Micrococcales</taxon>
        <taxon>Microbacteriaceae</taxon>
        <taxon>Cryobacterium</taxon>
    </lineage>
</organism>
<dbReference type="AlphaFoldDB" id="A0A1B1BL52"/>
<dbReference type="KEGG" id="cart:PA27867_2390"/>